<feature type="binding site" evidence="9">
    <location>
        <position position="265"/>
    </location>
    <ligand>
        <name>substrate</name>
        <note>ligand shared between dimeric partners</note>
    </ligand>
</feature>
<dbReference type="NCBIfam" id="TIGR02483">
    <property type="entry name" value="PFK_mixed"/>
    <property type="match status" value="1"/>
</dbReference>
<keyword evidence="9" id="KW-0067">ATP-binding</keyword>
<dbReference type="UniPathway" id="UPA00109">
    <property type="reaction ID" value="UER00182"/>
</dbReference>
<dbReference type="GO" id="GO:0005524">
    <property type="term" value="F:ATP binding"/>
    <property type="evidence" value="ECO:0007669"/>
    <property type="project" value="UniProtKB-KW"/>
</dbReference>
<organism evidence="11 12">
    <name type="scientific">Ornithinimicrobium ciconiae</name>
    <dbReference type="NCBI Taxonomy" id="2594265"/>
    <lineage>
        <taxon>Bacteria</taxon>
        <taxon>Bacillati</taxon>
        <taxon>Actinomycetota</taxon>
        <taxon>Actinomycetes</taxon>
        <taxon>Micrococcales</taxon>
        <taxon>Ornithinimicrobiaceae</taxon>
        <taxon>Ornithinimicrobium</taxon>
    </lineage>
</organism>
<feature type="domain" description="Phosphofructokinase" evidence="10">
    <location>
        <begin position="2"/>
        <end position="297"/>
    </location>
</feature>
<proteinExistence type="inferred from homology"/>
<name>A0A516G613_9MICO</name>
<dbReference type="PROSITE" id="PS00433">
    <property type="entry name" value="PHOSPHOFRUCTOKINASE"/>
    <property type="match status" value="1"/>
</dbReference>
<feature type="active site" description="Proton acceptor" evidence="9">
    <location>
        <position position="128"/>
    </location>
</feature>
<keyword evidence="12" id="KW-1185">Reference proteome</keyword>
<sequence>MKIGILTSGGDCPGLNAVIRGIVLKGDKVYEHTFLGIRDGYRGLVEDDIFTLPRKQVRGLSKQGGTILGTSRTGPYGEGNGGAERVREVMDKHEMDGFIAIGGEGTLTVARMLHEEGVPVIGVPKTIDNDLSATDVTFGFETAVAIATESIDRLRTTAESHHRCMVVEVMGRDAGWIALNAGIASGAHAILIPEVPVTIEQVTGWVQATVNRGRAPVVVAAEGFRLAGEDVSAKHGVDHMGRPRFGGIAEQLTPIIEERTGIETRSMTLGHLQRGGVPTSYDRVLATRFGTAAIDAVHRKEWGTMVALKGTDIVSVELAEATSEIKSVPRERWDEAAILFG</sequence>
<keyword evidence="5 9" id="KW-0479">Metal-binding</keyword>
<keyword evidence="3 9" id="KW-0963">Cytoplasm</keyword>
<dbReference type="OrthoDB" id="9802503at2"/>
<dbReference type="Gene3D" id="3.40.50.460">
    <property type="entry name" value="Phosphofructokinase domain"/>
    <property type="match status" value="1"/>
</dbReference>
<dbReference type="InterPro" id="IPR015912">
    <property type="entry name" value="Phosphofructokinase_CS"/>
</dbReference>
<keyword evidence="9" id="KW-0547">Nucleotide-binding</keyword>
<dbReference type="Proteomes" id="UP000315395">
    <property type="component" value="Chromosome"/>
</dbReference>
<dbReference type="Gene3D" id="3.40.50.450">
    <property type="match status" value="1"/>
</dbReference>
<comment type="function">
    <text evidence="9">Catalyzes the phosphorylation of D-fructose 6-phosphate to fructose 1,6-bisphosphate by ATP, the first committing step of glycolysis.</text>
</comment>
<feature type="binding site" evidence="9">
    <location>
        <begin position="72"/>
        <end position="73"/>
    </location>
    <ligand>
        <name>ATP</name>
        <dbReference type="ChEBI" id="CHEBI:30616"/>
    </ligand>
</feature>
<comment type="caution">
    <text evidence="9">Lacks conserved residue(s) required for the propagation of feature annotation.</text>
</comment>
<dbReference type="GO" id="GO:0048029">
    <property type="term" value="F:monosaccharide binding"/>
    <property type="evidence" value="ECO:0007669"/>
    <property type="project" value="TreeGrafter"/>
</dbReference>
<evidence type="ECO:0000256" key="3">
    <source>
        <dbReference type="ARBA" id="ARBA00022490"/>
    </source>
</evidence>
<keyword evidence="4 9" id="KW-0808">Transferase</keyword>
<dbReference type="NCBIfam" id="NF002872">
    <property type="entry name" value="PRK03202.1"/>
    <property type="match status" value="1"/>
</dbReference>
<comment type="subunit">
    <text evidence="9">Homodimer or homotetramer.</text>
</comment>
<feature type="binding site" evidence="9">
    <location>
        <position position="104"/>
    </location>
    <ligand>
        <name>Mg(2+)</name>
        <dbReference type="ChEBI" id="CHEBI:18420"/>
        <note>catalytic</note>
    </ligand>
</feature>
<evidence type="ECO:0000256" key="1">
    <source>
        <dbReference type="ARBA" id="ARBA00001946"/>
    </source>
</evidence>
<reference evidence="11 12" key="1">
    <citation type="submission" date="2019-07" db="EMBL/GenBank/DDBJ databases">
        <title>complete genome sequencing of Ornithinimicrobium sp. H23M54.</title>
        <authorList>
            <person name="Bae J.-W."/>
            <person name="Lee S.-Y."/>
        </authorList>
    </citation>
    <scope>NUCLEOTIDE SEQUENCE [LARGE SCALE GENOMIC DNA]</scope>
    <source>
        <strain evidence="11 12">H23M54</strain>
    </source>
</reference>
<dbReference type="EMBL" id="CP041616">
    <property type="protein sequence ID" value="QDO86955.1"/>
    <property type="molecule type" value="Genomic_DNA"/>
</dbReference>
<comment type="pathway">
    <text evidence="2 9">Carbohydrate degradation; glycolysis; D-glyceraldehyde 3-phosphate and glycerone phosphate from D-glucose: step 3/4.</text>
</comment>
<protein>
    <recommendedName>
        <fullName evidence="9">ATP-dependent 6-phosphofructokinase</fullName>
        <shortName evidence="9">ATP-PFK</shortName>
        <shortName evidence="9">Phosphofructokinase</shortName>
        <ecNumber evidence="9">2.7.1.11</ecNumber>
    </recommendedName>
    <alternativeName>
        <fullName evidence="9">Phosphohexokinase</fullName>
    </alternativeName>
</protein>
<feature type="binding site" evidence="9">
    <location>
        <position position="163"/>
    </location>
    <ligand>
        <name>substrate</name>
        <note>ligand shared between dimeric partners</note>
    </ligand>
</feature>
<evidence type="ECO:0000256" key="8">
    <source>
        <dbReference type="ARBA" id="ARBA00023152"/>
    </source>
</evidence>
<feature type="binding site" description="in other chain" evidence="9">
    <location>
        <begin position="126"/>
        <end position="128"/>
    </location>
    <ligand>
        <name>substrate</name>
        <note>ligand shared between dimeric partners</note>
    </ligand>
</feature>
<feature type="binding site" evidence="9">
    <location>
        <begin position="103"/>
        <end position="106"/>
    </location>
    <ligand>
        <name>ATP</name>
        <dbReference type="ChEBI" id="CHEBI:30616"/>
    </ligand>
</feature>
<dbReference type="GO" id="GO:0047334">
    <property type="term" value="F:diphosphate-fructose-6-phosphate 1-phosphotransferase activity"/>
    <property type="evidence" value="ECO:0007669"/>
    <property type="project" value="InterPro"/>
</dbReference>
<dbReference type="GO" id="GO:0005945">
    <property type="term" value="C:6-phosphofructokinase complex"/>
    <property type="evidence" value="ECO:0007669"/>
    <property type="project" value="TreeGrafter"/>
</dbReference>
<dbReference type="GO" id="GO:0070095">
    <property type="term" value="F:fructose-6-phosphate binding"/>
    <property type="evidence" value="ECO:0007669"/>
    <property type="project" value="TreeGrafter"/>
</dbReference>
<evidence type="ECO:0000313" key="12">
    <source>
        <dbReference type="Proteomes" id="UP000315395"/>
    </source>
</evidence>
<dbReference type="RefSeq" id="WP_143781618.1">
    <property type="nucleotide sequence ID" value="NZ_CP041616.1"/>
</dbReference>
<dbReference type="GO" id="GO:0046872">
    <property type="term" value="F:metal ion binding"/>
    <property type="evidence" value="ECO:0007669"/>
    <property type="project" value="UniProtKB-KW"/>
</dbReference>
<comment type="similarity">
    <text evidence="9">Belongs to the phosphofructokinase type A (PFKA) family. Mixed-substrate PFK group III subfamily.</text>
</comment>
<dbReference type="GO" id="GO:0016208">
    <property type="term" value="F:AMP binding"/>
    <property type="evidence" value="ECO:0007669"/>
    <property type="project" value="TreeGrafter"/>
</dbReference>
<keyword evidence="7 9" id="KW-0460">Magnesium</keyword>
<evidence type="ECO:0000256" key="9">
    <source>
        <dbReference type="HAMAP-Rule" id="MF_01976"/>
    </source>
</evidence>
<dbReference type="InterPro" id="IPR000023">
    <property type="entry name" value="Phosphofructokinase_dom"/>
</dbReference>
<gene>
    <name evidence="9" type="primary">pfkA</name>
    <name evidence="11" type="ORF">FNH13_00350</name>
</gene>
<dbReference type="GO" id="GO:0042802">
    <property type="term" value="F:identical protein binding"/>
    <property type="evidence" value="ECO:0007669"/>
    <property type="project" value="TreeGrafter"/>
</dbReference>
<dbReference type="SUPFAM" id="SSF53784">
    <property type="entry name" value="Phosphofructokinase"/>
    <property type="match status" value="1"/>
</dbReference>
<dbReference type="Pfam" id="PF00365">
    <property type="entry name" value="PFK"/>
    <property type="match status" value="1"/>
</dbReference>
<dbReference type="HAMAP" id="MF_01976">
    <property type="entry name" value="Phosphofructokinase_III"/>
    <property type="match status" value="1"/>
</dbReference>
<feature type="site" description="Important for substrate specificity; cannot use PPi as phosphoryl donor" evidence="9">
    <location>
        <position position="105"/>
    </location>
</feature>
<accession>A0A516G613</accession>
<comment type="subcellular location">
    <subcellularLocation>
        <location evidence="9">Cytoplasm</location>
    </subcellularLocation>
</comment>
<dbReference type="PANTHER" id="PTHR13697:SF52">
    <property type="entry name" value="ATP-DEPENDENT 6-PHOSPHOFRUCTOKINASE 3"/>
    <property type="match status" value="1"/>
</dbReference>
<evidence type="ECO:0000256" key="4">
    <source>
        <dbReference type="ARBA" id="ARBA00022679"/>
    </source>
</evidence>
<dbReference type="InterPro" id="IPR022953">
    <property type="entry name" value="ATP_PFK"/>
</dbReference>
<feature type="binding site" description="in other chain" evidence="9">
    <location>
        <begin position="170"/>
        <end position="172"/>
    </location>
    <ligand>
        <name>substrate</name>
        <note>ligand shared between dimeric partners</note>
    </ligand>
</feature>
<comment type="cofactor">
    <cofactor evidence="1 9">
        <name>Mg(2+)</name>
        <dbReference type="ChEBI" id="CHEBI:18420"/>
    </cofactor>
</comment>
<dbReference type="EC" id="2.7.1.11" evidence="9"/>
<dbReference type="PIRSF" id="PIRSF000532">
    <property type="entry name" value="ATP_PFK_prok"/>
    <property type="match status" value="1"/>
</dbReference>
<keyword evidence="6 9" id="KW-0418">Kinase</keyword>
<feature type="binding site" evidence="9">
    <location>
        <position position="10"/>
    </location>
    <ligand>
        <name>ATP</name>
        <dbReference type="ChEBI" id="CHEBI:30616"/>
    </ligand>
</feature>
<evidence type="ECO:0000313" key="11">
    <source>
        <dbReference type="EMBL" id="QDO86955.1"/>
    </source>
</evidence>
<evidence type="ECO:0000256" key="6">
    <source>
        <dbReference type="ARBA" id="ARBA00022777"/>
    </source>
</evidence>
<dbReference type="KEGG" id="orz:FNH13_00350"/>
<dbReference type="GO" id="GO:0061621">
    <property type="term" value="P:canonical glycolysis"/>
    <property type="evidence" value="ECO:0007669"/>
    <property type="project" value="TreeGrafter"/>
</dbReference>
<evidence type="ECO:0000259" key="10">
    <source>
        <dbReference type="Pfam" id="PF00365"/>
    </source>
</evidence>
<dbReference type="InterPro" id="IPR035966">
    <property type="entry name" value="PKF_sf"/>
</dbReference>
<dbReference type="AlphaFoldDB" id="A0A516G613"/>
<evidence type="ECO:0000256" key="2">
    <source>
        <dbReference type="ARBA" id="ARBA00004679"/>
    </source>
</evidence>
<feature type="binding site" description="in other chain" evidence="9">
    <location>
        <position position="222"/>
    </location>
    <ligand>
        <name>substrate</name>
        <note>ligand shared between dimeric partners</note>
    </ligand>
</feature>
<dbReference type="InterPro" id="IPR012829">
    <property type="entry name" value="Phosphofructokinase_III"/>
</dbReference>
<evidence type="ECO:0000256" key="5">
    <source>
        <dbReference type="ARBA" id="ARBA00022723"/>
    </source>
</evidence>
<dbReference type="PANTHER" id="PTHR13697">
    <property type="entry name" value="PHOSPHOFRUCTOKINASE"/>
    <property type="match status" value="1"/>
</dbReference>
<dbReference type="PRINTS" id="PR00476">
    <property type="entry name" value="PHFRCTKINASE"/>
</dbReference>
<dbReference type="GO" id="GO:0006002">
    <property type="term" value="P:fructose 6-phosphate metabolic process"/>
    <property type="evidence" value="ECO:0007669"/>
    <property type="project" value="InterPro"/>
</dbReference>
<dbReference type="GO" id="GO:0003872">
    <property type="term" value="F:6-phosphofructokinase activity"/>
    <property type="evidence" value="ECO:0007669"/>
    <property type="project" value="UniProtKB-UniRule"/>
</dbReference>
<feature type="binding site" description="in other chain" evidence="9">
    <location>
        <begin position="271"/>
        <end position="274"/>
    </location>
    <ligand>
        <name>substrate</name>
        <note>ligand shared between dimeric partners</note>
    </ligand>
</feature>
<keyword evidence="8 9" id="KW-0324">Glycolysis</keyword>
<comment type="catalytic activity">
    <reaction evidence="9">
        <text>beta-D-fructose 6-phosphate + ATP = beta-D-fructose 1,6-bisphosphate + ADP + H(+)</text>
        <dbReference type="Rhea" id="RHEA:16109"/>
        <dbReference type="ChEBI" id="CHEBI:15378"/>
        <dbReference type="ChEBI" id="CHEBI:30616"/>
        <dbReference type="ChEBI" id="CHEBI:32966"/>
        <dbReference type="ChEBI" id="CHEBI:57634"/>
        <dbReference type="ChEBI" id="CHEBI:456216"/>
        <dbReference type="EC" id="2.7.1.11"/>
    </reaction>
</comment>
<evidence type="ECO:0000256" key="7">
    <source>
        <dbReference type="ARBA" id="ARBA00022842"/>
    </source>
</evidence>
<dbReference type="InterPro" id="IPR012003">
    <property type="entry name" value="ATP_PFK_prok-type"/>
</dbReference>
<dbReference type="GO" id="GO:0030388">
    <property type="term" value="P:fructose 1,6-bisphosphate metabolic process"/>
    <property type="evidence" value="ECO:0007669"/>
    <property type="project" value="TreeGrafter"/>
</dbReference>